<accession>A0A9P9WAL8</accession>
<proteinExistence type="predicted"/>
<feature type="compositionally biased region" description="Basic and acidic residues" evidence="1">
    <location>
        <begin position="15"/>
        <end position="24"/>
    </location>
</feature>
<feature type="compositionally biased region" description="Basic and acidic residues" evidence="1">
    <location>
        <begin position="704"/>
        <end position="713"/>
    </location>
</feature>
<feature type="compositionally biased region" description="Basic residues" evidence="1">
    <location>
        <begin position="693"/>
        <end position="703"/>
    </location>
</feature>
<evidence type="ECO:0000313" key="3">
    <source>
        <dbReference type="Proteomes" id="UP000829685"/>
    </source>
</evidence>
<feature type="region of interest" description="Disordered" evidence="1">
    <location>
        <begin position="488"/>
        <end position="713"/>
    </location>
</feature>
<evidence type="ECO:0000256" key="1">
    <source>
        <dbReference type="SAM" id="MobiDB-lite"/>
    </source>
</evidence>
<protein>
    <submittedName>
        <fullName evidence="2">Uncharacterized protein</fullName>
    </submittedName>
</protein>
<gene>
    <name evidence="2" type="ORF">JX265_012159</name>
</gene>
<feature type="compositionally biased region" description="Polar residues" evidence="1">
    <location>
        <begin position="1"/>
        <end position="14"/>
    </location>
</feature>
<name>A0A9P9WAL8_9PEZI</name>
<keyword evidence="3" id="KW-1185">Reference proteome</keyword>
<feature type="compositionally biased region" description="Basic and acidic residues" evidence="1">
    <location>
        <begin position="516"/>
        <end position="529"/>
    </location>
</feature>
<reference evidence="2" key="1">
    <citation type="submission" date="2021-03" db="EMBL/GenBank/DDBJ databases">
        <title>Revisited historic fungal species revealed as producer of novel bioactive compounds through whole genome sequencing and comparative genomics.</title>
        <authorList>
            <person name="Vignolle G.A."/>
            <person name="Hochenegger N."/>
            <person name="Mach R.L."/>
            <person name="Mach-Aigner A.R."/>
            <person name="Javad Rahimi M."/>
            <person name="Salim K.A."/>
            <person name="Chan C.M."/>
            <person name="Lim L.B.L."/>
            <person name="Cai F."/>
            <person name="Druzhinina I.S."/>
            <person name="U'Ren J.M."/>
            <person name="Derntl C."/>
        </authorList>
    </citation>
    <scope>NUCLEOTIDE SEQUENCE</scope>
    <source>
        <strain evidence="2">TUCIM 5799</strain>
    </source>
</reference>
<feature type="region of interest" description="Disordered" evidence="1">
    <location>
        <begin position="356"/>
        <end position="383"/>
    </location>
</feature>
<sequence>MAPSVSTTSDSQSHPSEKAEVTPELRMQRLHNCWPMFQDDDPNIQGYSALLVVARTIYSYLPDALWPPYGNESLQMLQVARKMIHERNWASVSVSKKTAIHELVDAPGDQPEKITFLALMNNEHMINRFWSRQDFLLYQPLILFMRPGGNKWEKATPSEPRIVAKHSLVEWDGSTPLSDHISNLFGYFRHEDGSATIRLSAMPFLVRVLFTPQQRRGTPPDFRIVQRFTIRSRKWARTESGRPELQLNTSEYVLKAAVKTRSTPAGADFVRIYGAKGENILPPPDAEPIVENTWRIGQEGTFALFYIKTSDRRPVAQTRECAAETADATLFRMAARDKLSTSSNDCTSKSLESIHQIEPAQPPVGNPVVREPSSPEPTTDAVETADHPSLFAPSTCAFPAAYPGSQDSGAFSGLPVSVEDWDETQRAPGSASLGAVGLADRTFDSVPELSTTIAGMDSLFNINATSMSQNEIFEAEWERSRSASPELDSIAMIPKIKPSRAVGPEGRYETATPAETRGRQGPDISDSRNHRSPRPSRQPSPDHERRRIEDAERRAARAAQEAYAKVMRDAGVSEPRWRQSYHGRSPSPSRRRPPTREHMGPRSPAGFDRSRRPTGPVDYDERQLSYGGESYNDRRADAASRPSGGWNRGPGRQRLSNFDPRRHDVYRPSSSSGYARSPDFNSRRQSRQDFSRHRSRSPHRRGHSPNDRSRSPP</sequence>
<organism evidence="2 3">
    <name type="scientific">Neoarthrinium moseri</name>
    <dbReference type="NCBI Taxonomy" id="1658444"/>
    <lineage>
        <taxon>Eukaryota</taxon>
        <taxon>Fungi</taxon>
        <taxon>Dikarya</taxon>
        <taxon>Ascomycota</taxon>
        <taxon>Pezizomycotina</taxon>
        <taxon>Sordariomycetes</taxon>
        <taxon>Xylariomycetidae</taxon>
        <taxon>Amphisphaeriales</taxon>
        <taxon>Apiosporaceae</taxon>
        <taxon>Neoarthrinium</taxon>
    </lineage>
</organism>
<dbReference type="EMBL" id="JAFIMR010000050">
    <property type="protein sequence ID" value="KAI1855714.1"/>
    <property type="molecule type" value="Genomic_DNA"/>
</dbReference>
<dbReference type="Proteomes" id="UP000829685">
    <property type="component" value="Unassembled WGS sequence"/>
</dbReference>
<evidence type="ECO:0000313" key="2">
    <source>
        <dbReference type="EMBL" id="KAI1855714.1"/>
    </source>
</evidence>
<comment type="caution">
    <text evidence="2">The sequence shown here is derived from an EMBL/GenBank/DDBJ whole genome shotgun (WGS) entry which is preliminary data.</text>
</comment>
<dbReference type="AlphaFoldDB" id="A0A9P9WAL8"/>
<feature type="compositionally biased region" description="Basic and acidic residues" evidence="1">
    <location>
        <begin position="540"/>
        <end position="555"/>
    </location>
</feature>
<feature type="region of interest" description="Disordered" evidence="1">
    <location>
        <begin position="1"/>
        <end position="24"/>
    </location>
</feature>